<dbReference type="InterPro" id="IPR023187">
    <property type="entry name" value="Tscrpt_reg_MarR-type_CS"/>
</dbReference>
<evidence type="ECO:0000259" key="4">
    <source>
        <dbReference type="PROSITE" id="PS50995"/>
    </source>
</evidence>
<keyword evidence="3" id="KW-0804">Transcription</keyword>
<dbReference type="Gene3D" id="1.10.10.10">
    <property type="entry name" value="Winged helix-like DNA-binding domain superfamily/Winged helix DNA-binding domain"/>
    <property type="match status" value="1"/>
</dbReference>
<dbReference type="EMBL" id="CP082781">
    <property type="protein sequence ID" value="UGS26076.1"/>
    <property type="molecule type" value="Genomic_DNA"/>
</dbReference>
<dbReference type="InterPro" id="IPR036388">
    <property type="entry name" value="WH-like_DNA-bd_sf"/>
</dbReference>
<dbReference type="SUPFAM" id="SSF46785">
    <property type="entry name" value="Winged helix' DNA-binding domain"/>
    <property type="match status" value="1"/>
</dbReference>
<protein>
    <submittedName>
        <fullName evidence="5">MarR family transcriptional regulator</fullName>
    </submittedName>
</protein>
<keyword evidence="1" id="KW-0805">Transcription regulation</keyword>
<dbReference type="InterPro" id="IPR000835">
    <property type="entry name" value="HTH_MarR-typ"/>
</dbReference>
<proteinExistence type="predicted"/>
<evidence type="ECO:0000256" key="3">
    <source>
        <dbReference type="ARBA" id="ARBA00023163"/>
    </source>
</evidence>
<feature type="domain" description="HTH marR-type" evidence="4">
    <location>
        <begin position="29"/>
        <end position="162"/>
    </location>
</feature>
<dbReference type="SMART" id="SM00347">
    <property type="entry name" value="HTH_MARR"/>
    <property type="match status" value="1"/>
</dbReference>
<dbReference type="InterPro" id="IPR036390">
    <property type="entry name" value="WH_DNA-bd_sf"/>
</dbReference>
<accession>A0ABY3RQ98</accession>
<evidence type="ECO:0000256" key="1">
    <source>
        <dbReference type="ARBA" id="ARBA00023015"/>
    </source>
</evidence>
<name>A0ABY3RQ98_9MICO</name>
<dbReference type="PANTHER" id="PTHR33164:SF101">
    <property type="entry name" value="TRANSCRIPTIONAL REPRESSOR MPRA"/>
    <property type="match status" value="1"/>
</dbReference>
<organism evidence="5 6">
    <name type="scientific">Microbacterium resistens</name>
    <dbReference type="NCBI Taxonomy" id="156977"/>
    <lineage>
        <taxon>Bacteria</taxon>
        <taxon>Bacillati</taxon>
        <taxon>Actinomycetota</taxon>
        <taxon>Actinomycetes</taxon>
        <taxon>Micrococcales</taxon>
        <taxon>Microbacteriaceae</taxon>
        <taxon>Microbacterium</taxon>
    </lineage>
</organism>
<dbReference type="Proteomes" id="UP001199642">
    <property type="component" value="Chromosome"/>
</dbReference>
<dbReference type="InterPro" id="IPR039422">
    <property type="entry name" value="MarR/SlyA-like"/>
</dbReference>
<evidence type="ECO:0000313" key="5">
    <source>
        <dbReference type="EMBL" id="UGS26076.1"/>
    </source>
</evidence>
<dbReference type="PROSITE" id="PS01117">
    <property type="entry name" value="HTH_MARR_1"/>
    <property type="match status" value="1"/>
</dbReference>
<reference evidence="5 6" key="1">
    <citation type="submission" date="2023-01" db="EMBL/GenBank/DDBJ databases">
        <title>Characterization of estradiol degrading bacteria Microbacterium sp. MZT7 and reveal degrading genes through genome analysis.</title>
        <authorList>
            <person name="Hao P."/>
            <person name="Gao Y."/>
        </authorList>
    </citation>
    <scope>NUCLEOTIDE SEQUENCE [LARGE SCALE GENOMIC DNA]</scope>
    <source>
        <strain evidence="5 6">MZT7</strain>
    </source>
</reference>
<dbReference type="PANTHER" id="PTHR33164">
    <property type="entry name" value="TRANSCRIPTIONAL REGULATOR, MARR FAMILY"/>
    <property type="match status" value="1"/>
</dbReference>
<keyword evidence="2" id="KW-0238">DNA-binding</keyword>
<dbReference type="Pfam" id="PF12802">
    <property type="entry name" value="MarR_2"/>
    <property type="match status" value="1"/>
</dbReference>
<keyword evidence="6" id="KW-1185">Reference proteome</keyword>
<sequence>MSRRPLPIDPLAEAKRQWLAHGWHDAADGMSVVISVMRAQQLLQARVDQTLRPFGLSFARYEVLRLLAFSREGHLPLSSVVARLQVHATSMSSTADRLVRDGLIRREPHPHDGRAAMLALTEEGRAVVEQATSALNAEVFRAPGLSAADAADLVAIVARLRKGAGDFADPRPQPDPL</sequence>
<evidence type="ECO:0000313" key="6">
    <source>
        <dbReference type="Proteomes" id="UP001199642"/>
    </source>
</evidence>
<dbReference type="PROSITE" id="PS50995">
    <property type="entry name" value="HTH_MARR_2"/>
    <property type="match status" value="1"/>
</dbReference>
<dbReference type="RefSeq" id="WP_067242503.1">
    <property type="nucleotide sequence ID" value="NZ_CP082781.1"/>
</dbReference>
<evidence type="ECO:0000256" key="2">
    <source>
        <dbReference type="ARBA" id="ARBA00023125"/>
    </source>
</evidence>
<gene>
    <name evidence="5" type="ORF">K8F61_15745</name>
</gene>